<keyword evidence="2" id="KW-1133">Transmembrane helix</keyword>
<proteinExistence type="inferred from homology"/>
<feature type="domain" description="Bacterial sugar transferase" evidence="3">
    <location>
        <begin position="2"/>
        <end position="176"/>
    </location>
</feature>
<sequence>MKRTTDFIAALCLLILFSPILLIVAFFVSRKLGSPVLFSQVRPGLYEKPFRMIKFRTMTDARDANGKPLPDSIRLTPFGKFLRSSSLDELPGLWNVLKGDMSLVGPRPLLMEYLPRYTPRQARRHAVRPGITGWAQVNGRNAISWNQKFKLDVWYVDNQSFWLDLKILLLTVKKVFVREGISAEGEATMPKFTGS</sequence>
<dbReference type="Proteomes" id="UP000672039">
    <property type="component" value="Chromosome"/>
</dbReference>
<name>A0ABX7WRV8_9GAMM</name>
<organism evidence="4 5">
    <name type="scientific">Thiothrix litoralis</name>
    <dbReference type="NCBI Taxonomy" id="2891210"/>
    <lineage>
        <taxon>Bacteria</taxon>
        <taxon>Pseudomonadati</taxon>
        <taxon>Pseudomonadota</taxon>
        <taxon>Gammaproteobacteria</taxon>
        <taxon>Thiotrichales</taxon>
        <taxon>Thiotrichaceae</taxon>
        <taxon>Thiothrix</taxon>
    </lineage>
</organism>
<evidence type="ECO:0000256" key="1">
    <source>
        <dbReference type="ARBA" id="ARBA00006464"/>
    </source>
</evidence>
<keyword evidence="4" id="KW-0808">Transferase</keyword>
<dbReference type="PANTHER" id="PTHR30576:SF8">
    <property type="entry name" value="UNDECAPRENYL-PHOSPHATE GALACTOSE PHOSPHOTRANSFERASE"/>
    <property type="match status" value="1"/>
</dbReference>
<reference evidence="4 5" key="1">
    <citation type="submission" date="2021-04" db="EMBL/GenBank/DDBJ databases">
        <title>Genomics, taxonomy and metabolism of representatives of sulfur bacteria of the genus Thiothrix: Thiothrix fructosivorans QT, Thiothrix unzii A1T and three new species, Thiothrix subterranea sp. nov., Thiothrix litoralis sp. nov. and 'Candidatus Thiothrix anitrata' sp. nov.</title>
        <authorList>
            <person name="Ravin N.V."/>
            <person name="Smolyakov D."/>
            <person name="Rudenko T.S."/>
            <person name="Mardanov A.V."/>
            <person name="Beletsky A.V."/>
            <person name="Markov N.D."/>
            <person name="Fomenkov A.I."/>
            <person name="Roberts R.J."/>
            <person name="Karnachuk O.V."/>
            <person name="Novikov A."/>
            <person name="Grabovich M.Y."/>
        </authorList>
    </citation>
    <scope>NUCLEOTIDE SEQUENCE [LARGE SCALE GENOMIC DNA]</scope>
    <source>
        <strain evidence="4 5">AS</strain>
    </source>
</reference>
<dbReference type="RefSeq" id="WP_210222750.1">
    <property type="nucleotide sequence ID" value="NZ_CP072801.1"/>
</dbReference>
<gene>
    <name evidence="4" type="ORF">J9253_00160</name>
</gene>
<keyword evidence="2" id="KW-0472">Membrane</keyword>
<accession>A0ABX7WRV8</accession>
<evidence type="ECO:0000256" key="2">
    <source>
        <dbReference type="SAM" id="Phobius"/>
    </source>
</evidence>
<keyword evidence="2" id="KW-0812">Transmembrane</keyword>
<dbReference type="GO" id="GO:0016740">
    <property type="term" value="F:transferase activity"/>
    <property type="evidence" value="ECO:0007669"/>
    <property type="project" value="UniProtKB-KW"/>
</dbReference>
<comment type="similarity">
    <text evidence="1">Belongs to the bacterial sugar transferase family.</text>
</comment>
<evidence type="ECO:0000313" key="5">
    <source>
        <dbReference type="Proteomes" id="UP000672039"/>
    </source>
</evidence>
<evidence type="ECO:0000259" key="3">
    <source>
        <dbReference type="Pfam" id="PF02397"/>
    </source>
</evidence>
<feature type="transmembrane region" description="Helical" evidence="2">
    <location>
        <begin position="7"/>
        <end position="28"/>
    </location>
</feature>
<protein>
    <submittedName>
        <fullName evidence="4">Sugar transferase</fullName>
    </submittedName>
</protein>
<dbReference type="EMBL" id="CP072801">
    <property type="protein sequence ID" value="QTR46414.1"/>
    <property type="molecule type" value="Genomic_DNA"/>
</dbReference>
<dbReference type="PANTHER" id="PTHR30576">
    <property type="entry name" value="COLANIC BIOSYNTHESIS UDP-GLUCOSE LIPID CARRIER TRANSFERASE"/>
    <property type="match status" value="1"/>
</dbReference>
<dbReference type="InterPro" id="IPR003362">
    <property type="entry name" value="Bact_transf"/>
</dbReference>
<keyword evidence="5" id="KW-1185">Reference proteome</keyword>
<evidence type="ECO:0000313" key="4">
    <source>
        <dbReference type="EMBL" id="QTR46414.1"/>
    </source>
</evidence>
<dbReference type="Pfam" id="PF02397">
    <property type="entry name" value="Bac_transf"/>
    <property type="match status" value="1"/>
</dbReference>